<keyword evidence="6" id="KW-0547">Nucleotide-binding</keyword>
<evidence type="ECO:0000256" key="9">
    <source>
        <dbReference type="ARBA" id="ARBA00038276"/>
    </source>
</evidence>
<keyword evidence="4" id="KW-0548">Nucleotidyltransferase</keyword>
<dbReference type="CDD" id="cd05403">
    <property type="entry name" value="NT_KNTase_like"/>
    <property type="match status" value="1"/>
</dbReference>
<keyword evidence="12" id="KW-1185">Reference proteome</keyword>
<evidence type="ECO:0000256" key="1">
    <source>
        <dbReference type="ARBA" id="ARBA00001946"/>
    </source>
</evidence>
<accession>A0A923TA92</accession>
<evidence type="ECO:0000313" key="12">
    <source>
        <dbReference type="Proteomes" id="UP000650081"/>
    </source>
</evidence>
<dbReference type="EMBL" id="JACSIT010000152">
    <property type="protein sequence ID" value="MBC6996296.1"/>
    <property type="molecule type" value="Genomic_DNA"/>
</dbReference>
<dbReference type="GO" id="GO:0005524">
    <property type="term" value="F:ATP binding"/>
    <property type="evidence" value="ECO:0007669"/>
    <property type="project" value="UniProtKB-KW"/>
</dbReference>
<keyword evidence="3" id="KW-0808">Transferase</keyword>
<dbReference type="InterPro" id="IPR043519">
    <property type="entry name" value="NT_sf"/>
</dbReference>
<dbReference type="Gene3D" id="1.10.260.40">
    <property type="entry name" value="lambda repressor-like DNA-binding domains"/>
    <property type="match status" value="1"/>
</dbReference>
<keyword evidence="2" id="KW-1277">Toxin-antitoxin system</keyword>
<dbReference type="AlphaFoldDB" id="A0A923TA92"/>
<comment type="similarity">
    <text evidence="9">Belongs to the MntA antitoxin family.</text>
</comment>
<evidence type="ECO:0000256" key="8">
    <source>
        <dbReference type="ARBA" id="ARBA00022842"/>
    </source>
</evidence>
<dbReference type="GO" id="GO:0016779">
    <property type="term" value="F:nucleotidyltransferase activity"/>
    <property type="evidence" value="ECO:0007669"/>
    <property type="project" value="UniProtKB-KW"/>
</dbReference>
<comment type="caution">
    <text evidence="11">The sequence shown here is derived from an EMBL/GenBank/DDBJ whole genome shotgun (WGS) entry which is preliminary data.</text>
</comment>
<dbReference type="SUPFAM" id="SSF47413">
    <property type="entry name" value="lambda repressor-like DNA-binding domains"/>
    <property type="match status" value="1"/>
</dbReference>
<dbReference type="PROSITE" id="PS50943">
    <property type="entry name" value="HTH_CROC1"/>
    <property type="match status" value="1"/>
</dbReference>
<proteinExistence type="inferred from homology"/>
<dbReference type="Pfam" id="PF01909">
    <property type="entry name" value="NTP_transf_2"/>
    <property type="match status" value="1"/>
</dbReference>
<dbReference type="PANTHER" id="PTHR33571:SF14">
    <property type="entry name" value="PROTEIN ADENYLYLTRANSFERASE MJ0435-RELATED"/>
    <property type="match status" value="1"/>
</dbReference>
<keyword evidence="7" id="KW-0067">ATP-binding</keyword>
<gene>
    <name evidence="11" type="ORF">H9S92_19150</name>
</gene>
<comment type="cofactor">
    <cofactor evidence="1">
        <name>Mg(2+)</name>
        <dbReference type="ChEBI" id="CHEBI:18420"/>
    </cofactor>
</comment>
<evidence type="ECO:0000256" key="3">
    <source>
        <dbReference type="ARBA" id="ARBA00022679"/>
    </source>
</evidence>
<dbReference type="SMART" id="SM00530">
    <property type="entry name" value="HTH_XRE"/>
    <property type="match status" value="1"/>
</dbReference>
<keyword evidence="5" id="KW-0479">Metal-binding</keyword>
<dbReference type="CDD" id="cd00093">
    <property type="entry name" value="HTH_XRE"/>
    <property type="match status" value="1"/>
</dbReference>
<evidence type="ECO:0000313" key="11">
    <source>
        <dbReference type="EMBL" id="MBC6996296.1"/>
    </source>
</evidence>
<name>A0A923TA92_9BACT</name>
<dbReference type="Proteomes" id="UP000650081">
    <property type="component" value="Unassembled WGS sequence"/>
</dbReference>
<keyword evidence="8" id="KW-0460">Magnesium</keyword>
<evidence type="ECO:0000259" key="10">
    <source>
        <dbReference type="PROSITE" id="PS50943"/>
    </source>
</evidence>
<evidence type="ECO:0000256" key="2">
    <source>
        <dbReference type="ARBA" id="ARBA00022649"/>
    </source>
</evidence>
<evidence type="ECO:0000256" key="4">
    <source>
        <dbReference type="ARBA" id="ARBA00022695"/>
    </source>
</evidence>
<sequence>MRAMLMAFMDSTYQYPSIAAKVLKRLRSKVGMTQLAAATALGVSRSTVSRIERARKILSEAELPNYLQALRTSPKAFWDMFSPLVLLQKLAAPDDISSRAEEAVEGAKRLDDRGEIIKFLQHYFQDKPVKEVYLFGSVARNSFGQDSDVDLYVDFVADARISLFDLSKMKLEISERTGRPTDLVIKGSEYAFVRKQIEQEKVSIYG</sequence>
<protein>
    <submittedName>
        <fullName evidence="11">Helix-turn-helix domain-containing protein</fullName>
    </submittedName>
</protein>
<dbReference type="InterPro" id="IPR052038">
    <property type="entry name" value="Type-VII_TA_antitoxin"/>
</dbReference>
<dbReference type="InterPro" id="IPR002934">
    <property type="entry name" value="Polymerase_NTP_transf_dom"/>
</dbReference>
<dbReference type="InterPro" id="IPR001387">
    <property type="entry name" value="Cro/C1-type_HTH"/>
</dbReference>
<organism evidence="11 12">
    <name type="scientific">Neolewinella lacunae</name>
    <dbReference type="NCBI Taxonomy" id="1517758"/>
    <lineage>
        <taxon>Bacteria</taxon>
        <taxon>Pseudomonadati</taxon>
        <taxon>Bacteroidota</taxon>
        <taxon>Saprospiria</taxon>
        <taxon>Saprospirales</taxon>
        <taxon>Lewinellaceae</taxon>
        <taxon>Neolewinella</taxon>
    </lineage>
</organism>
<dbReference type="GO" id="GO:0046872">
    <property type="term" value="F:metal ion binding"/>
    <property type="evidence" value="ECO:0007669"/>
    <property type="project" value="UniProtKB-KW"/>
</dbReference>
<evidence type="ECO:0000256" key="6">
    <source>
        <dbReference type="ARBA" id="ARBA00022741"/>
    </source>
</evidence>
<dbReference type="InterPro" id="IPR010982">
    <property type="entry name" value="Lambda_DNA-bd_dom_sf"/>
</dbReference>
<dbReference type="PANTHER" id="PTHR33571">
    <property type="entry name" value="SSL8005 PROTEIN"/>
    <property type="match status" value="1"/>
</dbReference>
<feature type="domain" description="HTH cro/C1-type" evidence="10">
    <location>
        <begin position="23"/>
        <end position="77"/>
    </location>
</feature>
<dbReference type="SUPFAM" id="SSF81301">
    <property type="entry name" value="Nucleotidyltransferase"/>
    <property type="match status" value="1"/>
</dbReference>
<reference evidence="11" key="1">
    <citation type="submission" date="2020-08" db="EMBL/GenBank/DDBJ databases">
        <title>Lewinella bacteria from marine environments.</title>
        <authorList>
            <person name="Zhong Y."/>
        </authorList>
    </citation>
    <scope>NUCLEOTIDE SEQUENCE</scope>
    <source>
        <strain evidence="11">KCTC 42187</strain>
    </source>
</reference>
<dbReference type="GO" id="GO:0003677">
    <property type="term" value="F:DNA binding"/>
    <property type="evidence" value="ECO:0007669"/>
    <property type="project" value="InterPro"/>
</dbReference>
<dbReference type="Gene3D" id="3.30.460.10">
    <property type="entry name" value="Beta Polymerase, domain 2"/>
    <property type="match status" value="1"/>
</dbReference>
<evidence type="ECO:0000256" key="7">
    <source>
        <dbReference type="ARBA" id="ARBA00022840"/>
    </source>
</evidence>
<dbReference type="Pfam" id="PF13560">
    <property type="entry name" value="HTH_31"/>
    <property type="match status" value="1"/>
</dbReference>
<evidence type="ECO:0000256" key="5">
    <source>
        <dbReference type="ARBA" id="ARBA00022723"/>
    </source>
</evidence>